<dbReference type="Proteomes" id="UP000886998">
    <property type="component" value="Unassembled WGS sequence"/>
</dbReference>
<comment type="caution">
    <text evidence="1">The sequence shown here is derived from an EMBL/GenBank/DDBJ whole genome shotgun (WGS) entry which is preliminary data.</text>
</comment>
<evidence type="ECO:0000313" key="2">
    <source>
        <dbReference type="Proteomes" id="UP000886998"/>
    </source>
</evidence>
<proteinExistence type="predicted"/>
<gene>
    <name evidence="1" type="ORF">TNIN_293841</name>
</gene>
<organism evidence="1 2">
    <name type="scientific">Trichonephila inaurata madagascariensis</name>
    <dbReference type="NCBI Taxonomy" id="2747483"/>
    <lineage>
        <taxon>Eukaryota</taxon>
        <taxon>Metazoa</taxon>
        <taxon>Ecdysozoa</taxon>
        <taxon>Arthropoda</taxon>
        <taxon>Chelicerata</taxon>
        <taxon>Arachnida</taxon>
        <taxon>Araneae</taxon>
        <taxon>Araneomorphae</taxon>
        <taxon>Entelegynae</taxon>
        <taxon>Araneoidea</taxon>
        <taxon>Nephilidae</taxon>
        <taxon>Trichonephila</taxon>
        <taxon>Trichonephila inaurata</taxon>
    </lineage>
</organism>
<dbReference type="EMBL" id="BMAV01008395">
    <property type="protein sequence ID" value="GFY51955.1"/>
    <property type="molecule type" value="Genomic_DNA"/>
</dbReference>
<keyword evidence="2" id="KW-1185">Reference proteome</keyword>
<name>A0A8X6XFZ4_9ARAC</name>
<sequence length="78" mass="9279">MFRLKENNNSKNKEEVQDFVPYGSREICCRFVRLLQGAFPRFLIIRLSRLYMSTGRRTDKGLWQQNTSRKGFISQSDD</sequence>
<protein>
    <submittedName>
        <fullName evidence="1">Uncharacterized protein</fullName>
    </submittedName>
</protein>
<dbReference type="AlphaFoldDB" id="A0A8X6XFZ4"/>
<evidence type="ECO:0000313" key="1">
    <source>
        <dbReference type="EMBL" id="GFY51955.1"/>
    </source>
</evidence>
<reference evidence="1" key="1">
    <citation type="submission" date="2020-08" db="EMBL/GenBank/DDBJ databases">
        <title>Multicomponent nature underlies the extraordinary mechanical properties of spider dragline silk.</title>
        <authorList>
            <person name="Kono N."/>
            <person name="Nakamura H."/>
            <person name="Mori M."/>
            <person name="Yoshida Y."/>
            <person name="Ohtoshi R."/>
            <person name="Malay A.D."/>
            <person name="Moran D.A.P."/>
            <person name="Tomita M."/>
            <person name="Numata K."/>
            <person name="Arakawa K."/>
        </authorList>
    </citation>
    <scope>NUCLEOTIDE SEQUENCE</scope>
</reference>
<accession>A0A8X6XFZ4</accession>